<evidence type="ECO:0000313" key="8">
    <source>
        <dbReference type="Proteomes" id="UP001155586"/>
    </source>
</evidence>
<feature type="transmembrane region" description="Helical" evidence="5">
    <location>
        <begin position="12"/>
        <end position="34"/>
    </location>
</feature>
<dbReference type="Proteomes" id="UP001155586">
    <property type="component" value="Unassembled WGS sequence"/>
</dbReference>
<dbReference type="InterPro" id="IPR052165">
    <property type="entry name" value="Membrane_assoc_protease"/>
</dbReference>
<dbReference type="RefSeq" id="WP_265686400.1">
    <property type="nucleotide sequence ID" value="NZ_JAKRRX010000007.1"/>
</dbReference>
<dbReference type="AlphaFoldDB" id="A0A9X3CBJ0"/>
<evidence type="ECO:0000256" key="3">
    <source>
        <dbReference type="ARBA" id="ARBA00022989"/>
    </source>
</evidence>
<accession>A0A9X3CBJ0</accession>
<dbReference type="GO" id="GO:0005886">
    <property type="term" value="C:plasma membrane"/>
    <property type="evidence" value="ECO:0007669"/>
    <property type="project" value="TreeGrafter"/>
</dbReference>
<evidence type="ECO:0000256" key="2">
    <source>
        <dbReference type="ARBA" id="ARBA00022692"/>
    </source>
</evidence>
<reference evidence="7" key="1">
    <citation type="submission" date="2022-02" db="EMBL/GenBank/DDBJ databases">
        <title>Vibrio sp. nov., a new bacterium isolated from Bohai sea, China.</title>
        <authorList>
            <person name="Yuan Y."/>
        </authorList>
    </citation>
    <scope>NUCLEOTIDE SEQUENCE</scope>
    <source>
        <strain evidence="7">DBSS07</strain>
    </source>
</reference>
<dbReference type="PANTHER" id="PTHR33507">
    <property type="entry name" value="INNER MEMBRANE PROTEIN YBBJ"/>
    <property type="match status" value="1"/>
</dbReference>
<keyword evidence="8" id="KW-1185">Reference proteome</keyword>
<evidence type="ECO:0000256" key="4">
    <source>
        <dbReference type="ARBA" id="ARBA00023136"/>
    </source>
</evidence>
<dbReference type="InterPro" id="IPR012340">
    <property type="entry name" value="NA-bd_OB-fold"/>
</dbReference>
<dbReference type="Gene3D" id="2.40.50.140">
    <property type="entry name" value="Nucleic acid-binding proteins"/>
    <property type="match status" value="1"/>
</dbReference>
<dbReference type="InterPro" id="IPR002810">
    <property type="entry name" value="NfeD-like_C"/>
</dbReference>
<name>A0A9X3CBJ0_9VIBR</name>
<dbReference type="PANTHER" id="PTHR33507:SF3">
    <property type="entry name" value="INNER MEMBRANE PROTEIN YBBJ"/>
    <property type="match status" value="1"/>
</dbReference>
<dbReference type="Pfam" id="PF01957">
    <property type="entry name" value="NfeD"/>
    <property type="match status" value="1"/>
</dbReference>
<keyword evidence="2 5" id="KW-0812">Transmembrane</keyword>
<feature type="transmembrane region" description="Helical" evidence="5">
    <location>
        <begin position="54"/>
        <end position="72"/>
    </location>
</feature>
<evidence type="ECO:0000259" key="6">
    <source>
        <dbReference type="Pfam" id="PF01957"/>
    </source>
</evidence>
<proteinExistence type="predicted"/>
<evidence type="ECO:0000256" key="5">
    <source>
        <dbReference type="SAM" id="Phobius"/>
    </source>
</evidence>
<organism evidence="7 8">
    <name type="scientific">Vibrio paucivorans</name>
    <dbReference type="NCBI Taxonomy" id="2829489"/>
    <lineage>
        <taxon>Bacteria</taxon>
        <taxon>Pseudomonadati</taxon>
        <taxon>Pseudomonadota</taxon>
        <taxon>Gammaproteobacteria</taxon>
        <taxon>Vibrionales</taxon>
        <taxon>Vibrionaceae</taxon>
        <taxon>Vibrio</taxon>
    </lineage>
</organism>
<feature type="domain" description="NfeD-like C-terminal" evidence="6">
    <location>
        <begin position="93"/>
        <end position="148"/>
    </location>
</feature>
<sequence>MFELLESLNHWHWLALGLVLLGAELLGTAGYFLWIGLSALLVGALLSIIPMSWQLQWISFAVFSLVATWLWWRRQFKSDRRSDNNRDLNDKHKQLIGQTLIADKDLEPGKNRMQLGDTTWTAQVDTPIKAGDKVVITDVQGIILTVSKQE</sequence>
<keyword evidence="3 5" id="KW-1133">Transmembrane helix</keyword>
<protein>
    <submittedName>
        <fullName evidence="7">NfeD family protein</fullName>
    </submittedName>
</protein>
<dbReference type="EMBL" id="JAKRRX010000007">
    <property type="protein sequence ID" value="MCW8332662.1"/>
    <property type="molecule type" value="Genomic_DNA"/>
</dbReference>
<evidence type="ECO:0000256" key="1">
    <source>
        <dbReference type="ARBA" id="ARBA00004141"/>
    </source>
</evidence>
<comment type="subcellular location">
    <subcellularLocation>
        <location evidence="1">Membrane</location>
        <topology evidence="1">Multi-pass membrane protein</topology>
    </subcellularLocation>
</comment>
<keyword evidence="4 5" id="KW-0472">Membrane</keyword>
<dbReference type="SUPFAM" id="SSF141322">
    <property type="entry name" value="NfeD domain-like"/>
    <property type="match status" value="1"/>
</dbReference>
<evidence type="ECO:0000313" key="7">
    <source>
        <dbReference type="EMBL" id="MCW8332662.1"/>
    </source>
</evidence>
<comment type="caution">
    <text evidence="7">The sequence shown here is derived from an EMBL/GenBank/DDBJ whole genome shotgun (WGS) entry which is preliminary data.</text>
</comment>
<gene>
    <name evidence="7" type="ORF">MD483_02310</name>
</gene>